<reference evidence="3" key="2">
    <citation type="submission" date="2023-05" db="EMBL/GenBank/DDBJ databases">
        <authorList>
            <consortium name="Lawrence Berkeley National Laboratory"/>
            <person name="Steindorff A."/>
            <person name="Hensen N."/>
            <person name="Bonometti L."/>
            <person name="Westerberg I."/>
            <person name="Brannstrom I.O."/>
            <person name="Guillou S."/>
            <person name="Cros-Aarteil S."/>
            <person name="Calhoun S."/>
            <person name="Haridas S."/>
            <person name="Kuo A."/>
            <person name="Mondo S."/>
            <person name="Pangilinan J."/>
            <person name="Riley R."/>
            <person name="Labutti K."/>
            <person name="Andreopoulos B."/>
            <person name="Lipzen A."/>
            <person name="Chen C."/>
            <person name="Yanf M."/>
            <person name="Daum C."/>
            <person name="Ng V."/>
            <person name="Clum A."/>
            <person name="Ohm R."/>
            <person name="Martin F."/>
            <person name="Silar P."/>
            <person name="Natvig D."/>
            <person name="Lalanne C."/>
            <person name="Gautier V."/>
            <person name="Ament-Velasquez S.L."/>
            <person name="Kruys A."/>
            <person name="Hutchinson M.I."/>
            <person name="Powell A.J."/>
            <person name="Barry K."/>
            <person name="Miller A.N."/>
            <person name="Grigoriev I.V."/>
            <person name="Debuchy R."/>
            <person name="Gladieux P."/>
            <person name="Thoren M.H."/>
            <person name="Johannesson H."/>
        </authorList>
    </citation>
    <scope>NUCLEOTIDE SEQUENCE</scope>
    <source>
        <strain evidence="3">CBS 359.72</strain>
    </source>
</reference>
<dbReference type="InterPro" id="IPR023213">
    <property type="entry name" value="CAT-like_dom_sf"/>
</dbReference>
<dbReference type="PANTHER" id="PTHR31642">
    <property type="entry name" value="TRICHOTHECENE 3-O-ACETYLTRANSFERASE"/>
    <property type="match status" value="1"/>
</dbReference>
<dbReference type="PANTHER" id="PTHR31642:SF310">
    <property type="entry name" value="FATTY ALCOHOL:CAFFEOYL-COA ACYLTRANSFERASE"/>
    <property type="match status" value="1"/>
</dbReference>
<evidence type="ECO:0000313" key="4">
    <source>
        <dbReference type="Proteomes" id="UP001303647"/>
    </source>
</evidence>
<protein>
    <submittedName>
        <fullName evidence="3">Trichothecene 3-O-acetyltransferase</fullName>
    </submittedName>
</protein>
<dbReference type="Pfam" id="PF02458">
    <property type="entry name" value="Transferase"/>
    <property type="match status" value="2"/>
</dbReference>
<proteinExistence type="predicted"/>
<dbReference type="Proteomes" id="UP001303647">
    <property type="component" value="Unassembled WGS sequence"/>
</dbReference>
<dbReference type="AlphaFoldDB" id="A0AAN7HPR9"/>
<feature type="region of interest" description="Disordered" evidence="2">
    <location>
        <begin position="306"/>
        <end position="328"/>
    </location>
</feature>
<evidence type="ECO:0000256" key="2">
    <source>
        <dbReference type="SAM" id="MobiDB-lite"/>
    </source>
</evidence>
<dbReference type="InterPro" id="IPR050317">
    <property type="entry name" value="Plant_Fungal_Acyltransferase"/>
</dbReference>
<keyword evidence="4" id="KW-1185">Reference proteome</keyword>
<organism evidence="3 4">
    <name type="scientific">Corynascus novoguineensis</name>
    <dbReference type="NCBI Taxonomy" id="1126955"/>
    <lineage>
        <taxon>Eukaryota</taxon>
        <taxon>Fungi</taxon>
        <taxon>Dikarya</taxon>
        <taxon>Ascomycota</taxon>
        <taxon>Pezizomycotina</taxon>
        <taxon>Sordariomycetes</taxon>
        <taxon>Sordariomycetidae</taxon>
        <taxon>Sordariales</taxon>
        <taxon>Chaetomiaceae</taxon>
        <taxon>Corynascus</taxon>
    </lineage>
</organism>
<gene>
    <name evidence="3" type="ORF">C7999DRAFT_41579</name>
</gene>
<reference evidence="3" key="1">
    <citation type="journal article" date="2023" name="Mol. Phylogenet. Evol.">
        <title>Genome-scale phylogeny and comparative genomics of the fungal order Sordariales.</title>
        <authorList>
            <person name="Hensen N."/>
            <person name="Bonometti L."/>
            <person name="Westerberg I."/>
            <person name="Brannstrom I.O."/>
            <person name="Guillou S."/>
            <person name="Cros-Aarteil S."/>
            <person name="Calhoun S."/>
            <person name="Haridas S."/>
            <person name="Kuo A."/>
            <person name="Mondo S."/>
            <person name="Pangilinan J."/>
            <person name="Riley R."/>
            <person name="LaButti K."/>
            <person name="Andreopoulos B."/>
            <person name="Lipzen A."/>
            <person name="Chen C."/>
            <person name="Yan M."/>
            <person name="Daum C."/>
            <person name="Ng V."/>
            <person name="Clum A."/>
            <person name="Steindorff A."/>
            <person name="Ohm R.A."/>
            <person name="Martin F."/>
            <person name="Silar P."/>
            <person name="Natvig D.O."/>
            <person name="Lalanne C."/>
            <person name="Gautier V."/>
            <person name="Ament-Velasquez S.L."/>
            <person name="Kruys A."/>
            <person name="Hutchinson M.I."/>
            <person name="Powell A.J."/>
            <person name="Barry K."/>
            <person name="Miller A.N."/>
            <person name="Grigoriev I.V."/>
            <person name="Debuchy R."/>
            <person name="Gladieux P."/>
            <person name="Hiltunen Thoren M."/>
            <person name="Johannesson H."/>
        </authorList>
    </citation>
    <scope>NUCLEOTIDE SEQUENCE</scope>
    <source>
        <strain evidence="3">CBS 359.72</strain>
    </source>
</reference>
<evidence type="ECO:0000313" key="3">
    <source>
        <dbReference type="EMBL" id="KAK4247054.1"/>
    </source>
</evidence>
<dbReference type="Gene3D" id="3.30.559.10">
    <property type="entry name" value="Chloramphenicol acetyltransferase-like domain"/>
    <property type="match status" value="2"/>
</dbReference>
<dbReference type="GO" id="GO:0016747">
    <property type="term" value="F:acyltransferase activity, transferring groups other than amino-acyl groups"/>
    <property type="evidence" value="ECO:0007669"/>
    <property type="project" value="TreeGrafter"/>
</dbReference>
<dbReference type="EMBL" id="MU857661">
    <property type="protein sequence ID" value="KAK4247054.1"/>
    <property type="molecule type" value="Genomic_DNA"/>
</dbReference>
<dbReference type="SUPFAM" id="SSF52777">
    <property type="entry name" value="CoA-dependent acyltransferases"/>
    <property type="match status" value="1"/>
</dbReference>
<evidence type="ECO:0000256" key="1">
    <source>
        <dbReference type="ARBA" id="ARBA00022679"/>
    </source>
</evidence>
<accession>A0AAN7HPR9</accession>
<keyword evidence="1" id="KW-0808">Transferase</keyword>
<name>A0AAN7HPR9_9PEZI</name>
<comment type="caution">
    <text evidence="3">The sequence shown here is derived from an EMBL/GenBank/DDBJ whole genome shotgun (WGS) entry which is preliminary data.</text>
</comment>
<sequence>MASSTTRTVTLSPLDQYMPRIYTNLFLIFETPSPTLAVEKLRAGLQRLNQHLPYLRGRVFASGGGRVGLRWSPEDKDVELQYMPSKGTPLSELSFAKLKNEGAPLHYFPCSLSPLPRFIDLNSDVGAPVFAVNFARLDSGIVLGLSVQHNVMDGTGVVELVRLWAACTRFDSFDAVATAYPDPEEPLHRTVSLRLATGGHGMQNPRHHQSGQAALSADPFNDLLARHPEFAITPEAAVTAVNPPSSSPALHPGTSRIFTFAASKLEAVKSALNRTQLSSATSASVTTNSILCALIWSCVTRVRTARRGSGNSSKREEKPGEGSAQTSRLGFAVNGRTRLLGGDYSPGSEPALHSRDGQRRPFLGNVNLYGLATMSVRALVQSASAIGDWSDLAIVIDTIGNAIKRVTPQHVAEVMDLVEQAPDTGIIMPGWNSFHRLDLTVTSWANMDLYEADFGEGVGKAEFMRVPRAESDGFALVLPRKRRVSGAGAKRAEEGIEVVLVMHAEDMATLERDAVWASFLV</sequence>